<name>A0ABW3ZH33_9RHOB</name>
<accession>A0ABW3ZH33</accession>
<dbReference type="Pfam" id="PF01565">
    <property type="entry name" value="FAD_binding_4"/>
    <property type="match status" value="1"/>
</dbReference>
<dbReference type="RefSeq" id="WP_386802470.1">
    <property type="nucleotide sequence ID" value="NZ_JBHTMU010000011.1"/>
</dbReference>
<dbReference type="PROSITE" id="PS51387">
    <property type="entry name" value="FAD_PCMH"/>
    <property type="match status" value="1"/>
</dbReference>
<dbReference type="Gene3D" id="3.30.43.10">
    <property type="entry name" value="Uridine Diphospho-n-acetylenolpyruvylglucosamine Reductase, domain 2"/>
    <property type="match status" value="1"/>
</dbReference>
<evidence type="ECO:0000313" key="5">
    <source>
        <dbReference type="EMBL" id="MFD1342409.1"/>
    </source>
</evidence>
<organism evidence="5 6">
    <name type="scientific">Litorisediminicola beolgyonensis</name>
    <dbReference type="NCBI Taxonomy" id="1173614"/>
    <lineage>
        <taxon>Bacteria</taxon>
        <taxon>Pseudomonadati</taxon>
        <taxon>Pseudomonadota</taxon>
        <taxon>Alphaproteobacteria</taxon>
        <taxon>Rhodobacterales</taxon>
        <taxon>Paracoccaceae</taxon>
        <taxon>Litorisediminicola</taxon>
    </lineage>
</organism>
<dbReference type="InterPro" id="IPR006094">
    <property type="entry name" value="Oxid_FAD_bind_N"/>
</dbReference>
<dbReference type="InterPro" id="IPR016171">
    <property type="entry name" value="Vanillyl_alc_oxidase_C-sub2"/>
</dbReference>
<dbReference type="InterPro" id="IPR016164">
    <property type="entry name" value="FAD-linked_Oxase-like_C"/>
</dbReference>
<comment type="similarity">
    <text evidence="1">Belongs to the FAD-binding oxidoreductase/transferase type 4 family.</text>
</comment>
<keyword evidence="3" id="KW-0274">FAD</keyword>
<dbReference type="PANTHER" id="PTHR43716:SF2">
    <property type="entry name" value="BLL6224 PROTEIN"/>
    <property type="match status" value="1"/>
</dbReference>
<dbReference type="PANTHER" id="PTHR43716">
    <property type="entry name" value="D-2-HYDROXYGLUTARATE DEHYDROGENASE, MITOCHONDRIAL"/>
    <property type="match status" value="1"/>
</dbReference>
<feature type="domain" description="FAD-binding PCMH-type" evidence="4">
    <location>
        <begin position="37"/>
        <end position="219"/>
    </location>
</feature>
<comment type="caution">
    <text evidence="5">The sequence shown here is derived from an EMBL/GenBank/DDBJ whole genome shotgun (WGS) entry which is preliminary data.</text>
</comment>
<dbReference type="Proteomes" id="UP001597135">
    <property type="component" value="Unassembled WGS sequence"/>
</dbReference>
<dbReference type="InterPro" id="IPR051264">
    <property type="entry name" value="FAD-oxidored/transferase_4"/>
</dbReference>
<reference evidence="6" key="1">
    <citation type="journal article" date="2019" name="Int. J. Syst. Evol. Microbiol.">
        <title>The Global Catalogue of Microorganisms (GCM) 10K type strain sequencing project: providing services to taxonomists for standard genome sequencing and annotation.</title>
        <authorList>
            <consortium name="The Broad Institute Genomics Platform"/>
            <consortium name="The Broad Institute Genome Sequencing Center for Infectious Disease"/>
            <person name="Wu L."/>
            <person name="Ma J."/>
        </authorList>
    </citation>
    <scope>NUCLEOTIDE SEQUENCE [LARGE SCALE GENOMIC DNA]</scope>
    <source>
        <strain evidence="6">CCUG 62953</strain>
    </source>
</reference>
<protein>
    <submittedName>
        <fullName evidence="5">FAD-binding oxidoreductase</fullName>
    </submittedName>
</protein>
<dbReference type="Gene3D" id="3.30.70.2190">
    <property type="match status" value="1"/>
</dbReference>
<dbReference type="Gene3D" id="1.10.45.10">
    <property type="entry name" value="Vanillyl-alcohol Oxidase, Chain A, domain 4"/>
    <property type="match status" value="1"/>
</dbReference>
<dbReference type="Gene3D" id="3.30.465.10">
    <property type="match status" value="1"/>
</dbReference>
<evidence type="ECO:0000256" key="2">
    <source>
        <dbReference type="ARBA" id="ARBA00022630"/>
    </source>
</evidence>
<keyword evidence="2" id="KW-0285">Flavoprotein</keyword>
<proteinExistence type="inferred from homology"/>
<dbReference type="EMBL" id="JBHTMU010000011">
    <property type="protein sequence ID" value="MFD1342409.1"/>
    <property type="molecule type" value="Genomic_DNA"/>
</dbReference>
<gene>
    <name evidence="5" type="ORF">ACFQ4E_08265</name>
</gene>
<dbReference type="InterPro" id="IPR016167">
    <property type="entry name" value="FAD-bd_PCMH_sub1"/>
</dbReference>
<evidence type="ECO:0000256" key="3">
    <source>
        <dbReference type="ARBA" id="ARBA00022827"/>
    </source>
</evidence>
<dbReference type="SUPFAM" id="SSF55103">
    <property type="entry name" value="FAD-linked oxidases, C-terminal domain"/>
    <property type="match status" value="1"/>
</dbReference>
<dbReference type="SUPFAM" id="SSF56176">
    <property type="entry name" value="FAD-binding/transporter-associated domain-like"/>
    <property type="match status" value="1"/>
</dbReference>
<dbReference type="InterPro" id="IPR016166">
    <property type="entry name" value="FAD-bd_PCMH"/>
</dbReference>
<keyword evidence="6" id="KW-1185">Reference proteome</keyword>
<evidence type="ECO:0000259" key="4">
    <source>
        <dbReference type="PROSITE" id="PS51387"/>
    </source>
</evidence>
<dbReference type="InterPro" id="IPR016169">
    <property type="entry name" value="FAD-bd_PCMH_sub2"/>
</dbReference>
<sequence length="473" mass="49978">MPKPADTAFLDALAAQLPADTLRPAEARYLEEPRGRWEGAATHLALPRSAEEVSLIVRAASEARVGLVPYGGGTGLVGGQVAPAEAGTPLLVSLERMTKLREVFSEENVLIAEAGAILADVQAAAENAGRLFPLSLASEGSARIGGLLATNAGGINVLRYGNARDLCLGLEAVLPSGDIWHGLKRLRKDNTGYDLRNLLIGAEGTLGIITAASLRLFPRPAATGTAFLAVESPAAALSLLARARDALGEAISAFELIGKTGLDFLSEVLPEVRQPFETAPDWSVLIEVGLAAGLDPTEALEALFVEGHEAGLVSDGVIARSGQQAEEFWAVRERIPEANRMIGAVSSHDISLPLSQVPEFIPEGIRLLSGIGQFRVNCFGHLGDGNLHYNVFPMPGKSRSDHVSERDEIKRCLHDLVHEMGGSVSAEHGIGRLKVDDLERYADPAKLAAMRAIKSALDPHGIMNPGAVLRASA</sequence>
<evidence type="ECO:0000313" key="6">
    <source>
        <dbReference type="Proteomes" id="UP001597135"/>
    </source>
</evidence>
<dbReference type="Pfam" id="PF02913">
    <property type="entry name" value="FAD-oxidase_C"/>
    <property type="match status" value="1"/>
</dbReference>
<dbReference type="InterPro" id="IPR004113">
    <property type="entry name" value="FAD-bd_oxidored_4_C"/>
</dbReference>
<dbReference type="InterPro" id="IPR036318">
    <property type="entry name" value="FAD-bd_PCMH-like_sf"/>
</dbReference>
<dbReference type="Gene3D" id="3.30.70.2740">
    <property type="match status" value="1"/>
</dbReference>
<evidence type="ECO:0000256" key="1">
    <source>
        <dbReference type="ARBA" id="ARBA00008000"/>
    </source>
</evidence>